<dbReference type="PANTHER" id="PTHR34708:SF1">
    <property type="entry name" value="OS08G0126400 PROTEIN"/>
    <property type="match status" value="1"/>
</dbReference>
<dbReference type="SUPFAM" id="SSF50998">
    <property type="entry name" value="Quinoprotein alcohol dehydrogenase-like"/>
    <property type="match status" value="1"/>
</dbReference>
<dbReference type="OrthoDB" id="1937564at2759"/>
<dbReference type="InterPro" id="IPR011047">
    <property type="entry name" value="Quinoprotein_ADH-like_sf"/>
</dbReference>
<dbReference type="AlphaFoldDB" id="A0A2I0APD9"/>
<feature type="region of interest" description="Disordered" evidence="1">
    <location>
        <begin position="328"/>
        <end position="373"/>
    </location>
</feature>
<sequence>MKSHRDWSSLLPELLITVAEKLSRAEIASVRAVCGRWAWALGFPRRGWPPPPYRASSVAIDSSVPWLLLPNEHGEDADYCSFLRLSDGGAHRIHSLPQMSGRRCVGSSPDGWLVTLDLYLQPQIIHPLMPHESFSLPSLLSVNPVTEDTNFIPIYGKSDGSVECVTEYFDLQCMRYYPVELFRDKYVRKVLLTSAPPTGFAIAILGIMPEIAIARAGDSTWSVLPTLQTIAFVDDAVFREDDQRIYIITRDGNVQIFDLQSFKWESPSACQPARLMTDPVDPYSTDWGNKHLVFINGDLIQISRHDRRYSEREVLLLDGKIEDAAIIDENHDDDPDDEDPNDDDEDPDDDDDDPDDDDDDPDDTDDGSDDGFIPLVPIVEVEAVTTNVIVMKFDPLLEQGIPWVPVVDLGSYSIFVGCNHAMAINVVGKPGLRPNCVYFTDDSQCGPTPKRKLCLQDAGAYDLGNDTFHRFLTRSDEFRWPPPLWYMPRRLKFIRV</sequence>
<dbReference type="Proteomes" id="UP000236161">
    <property type="component" value="Unassembled WGS sequence"/>
</dbReference>
<evidence type="ECO:0000313" key="3">
    <source>
        <dbReference type="EMBL" id="PKA57419.1"/>
    </source>
</evidence>
<dbReference type="Pfam" id="PF03478">
    <property type="entry name" value="Beta-prop_KIB1-4"/>
    <property type="match status" value="1"/>
</dbReference>
<evidence type="ECO:0000259" key="2">
    <source>
        <dbReference type="Pfam" id="PF03478"/>
    </source>
</evidence>
<feature type="domain" description="KIB1-4 beta-propeller" evidence="2">
    <location>
        <begin position="82"/>
        <end position="454"/>
    </location>
</feature>
<accession>A0A2I0APD9</accession>
<dbReference type="PANTHER" id="PTHR34708">
    <property type="entry name" value="OS07G0440000 PROTEIN"/>
    <property type="match status" value="1"/>
</dbReference>
<dbReference type="EMBL" id="KZ451968">
    <property type="protein sequence ID" value="PKA57419.1"/>
    <property type="molecule type" value="Genomic_DNA"/>
</dbReference>
<dbReference type="InterPro" id="IPR005174">
    <property type="entry name" value="KIB1-4_b-propeller"/>
</dbReference>
<evidence type="ECO:0000256" key="1">
    <source>
        <dbReference type="SAM" id="MobiDB-lite"/>
    </source>
</evidence>
<feature type="compositionally biased region" description="Acidic residues" evidence="1">
    <location>
        <begin position="330"/>
        <end position="369"/>
    </location>
</feature>
<evidence type="ECO:0000313" key="4">
    <source>
        <dbReference type="Proteomes" id="UP000236161"/>
    </source>
</evidence>
<gene>
    <name evidence="3" type="ORF">AXF42_Ash013607</name>
</gene>
<name>A0A2I0APD9_9ASPA</name>
<reference evidence="3 4" key="1">
    <citation type="journal article" date="2017" name="Nature">
        <title>The Apostasia genome and the evolution of orchids.</title>
        <authorList>
            <person name="Zhang G.Q."/>
            <person name="Liu K.W."/>
            <person name="Li Z."/>
            <person name="Lohaus R."/>
            <person name="Hsiao Y.Y."/>
            <person name="Niu S.C."/>
            <person name="Wang J.Y."/>
            <person name="Lin Y.C."/>
            <person name="Xu Q."/>
            <person name="Chen L.J."/>
            <person name="Yoshida K."/>
            <person name="Fujiwara S."/>
            <person name="Wang Z.W."/>
            <person name="Zhang Y.Q."/>
            <person name="Mitsuda N."/>
            <person name="Wang M."/>
            <person name="Liu G.H."/>
            <person name="Pecoraro L."/>
            <person name="Huang H.X."/>
            <person name="Xiao X.J."/>
            <person name="Lin M."/>
            <person name="Wu X.Y."/>
            <person name="Wu W.L."/>
            <person name="Chen Y.Y."/>
            <person name="Chang S.B."/>
            <person name="Sakamoto S."/>
            <person name="Ohme-Takagi M."/>
            <person name="Yagi M."/>
            <person name="Zeng S.J."/>
            <person name="Shen C.Y."/>
            <person name="Yeh C.M."/>
            <person name="Luo Y.B."/>
            <person name="Tsai W.C."/>
            <person name="Van de Peer Y."/>
            <person name="Liu Z.J."/>
        </authorList>
    </citation>
    <scope>NUCLEOTIDE SEQUENCE [LARGE SCALE GENOMIC DNA]</scope>
    <source>
        <strain evidence="4">cv. Shenzhen</strain>
        <tissue evidence="3">Stem</tissue>
    </source>
</reference>
<organism evidence="3 4">
    <name type="scientific">Apostasia shenzhenica</name>
    <dbReference type="NCBI Taxonomy" id="1088818"/>
    <lineage>
        <taxon>Eukaryota</taxon>
        <taxon>Viridiplantae</taxon>
        <taxon>Streptophyta</taxon>
        <taxon>Embryophyta</taxon>
        <taxon>Tracheophyta</taxon>
        <taxon>Spermatophyta</taxon>
        <taxon>Magnoliopsida</taxon>
        <taxon>Liliopsida</taxon>
        <taxon>Asparagales</taxon>
        <taxon>Orchidaceae</taxon>
        <taxon>Apostasioideae</taxon>
        <taxon>Apostasia</taxon>
    </lineage>
</organism>
<keyword evidence="4" id="KW-1185">Reference proteome</keyword>
<proteinExistence type="predicted"/>
<protein>
    <recommendedName>
        <fullName evidence="2">KIB1-4 beta-propeller domain-containing protein</fullName>
    </recommendedName>
</protein>